<dbReference type="RefSeq" id="XP_014143708.1">
    <property type="nucleotide sequence ID" value="XM_014288233.1"/>
</dbReference>
<evidence type="ECO:0000313" key="4">
    <source>
        <dbReference type="Proteomes" id="UP000054560"/>
    </source>
</evidence>
<dbReference type="PROSITE" id="PS50009">
    <property type="entry name" value="RASGEF_CAT"/>
    <property type="match status" value="1"/>
</dbReference>
<dbReference type="GO" id="GO:0007264">
    <property type="term" value="P:small GTPase-mediated signal transduction"/>
    <property type="evidence" value="ECO:0007669"/>
    <property type="project" value="InterPro"/>
</dbReference>
<dbReference type="GO" id="GO:0005085">
    <property type="term" value="F:guanyl-nucleotide exchange factor activity"/>
    <property type="evidence" value="ECO:0007669"/>
    <property type="project" value="UniProtKB-KW"/>
</dbReference>
<dbReference type="Proteomes" id="UP000054560">
    <property type="component" value="Unassembled WGS sequence"/>
</dbReference>
<protein>
    <recommendedName>
        <fullName evidence="2">Ras-GEF domain-containing protein</fullName>
    </recommendedName>
</protein>
<reference evidence="3 4" key="1">
    <citation type="submission" date="2011-02" db="EMBL/GenBank/DDBJ databases">
        <title>The Genome Sequence of Sphaeroforma arctica JP610.</title>
        <authorList>
            <consortium name="The Broad Institute Genome Sequencing Platform"/>
            <person name="Russ C."/>
            <person name="Cuomo C."/>
            <person name="Young S.K."/>
            <person name="Zeng Q."/>
            <person name="Gargeya S."/>
            <person name="Alvarado L."/>
            <person name="Berlin A."/>
            <person name="Chapman S.B."/>
            <person name="Chen Z."/>
            <person name="Freedman E."/>
            <person name="Gellesch M."/>
            <person name="Goldberg J."/>
            <person name="Griggs A."/>
            <person name="Gujja S."/>
            <person name="Heilman E."/>
            <person name="Heiman D."/>
            <person name="Howarth C."/>
            <person name="Mehta T."/>
            <person name="Neiman D."/>
            <person name="Pearson M."/>
            <person name="Roberts A."/>
            <person name="Saif S."/>
            <person name="Shea T."/>
            <person name="Shenoy N."/>
            <person name="Sisk P."/>
            <person name="Stolte C."/>
            <person name="Sykes S."/>
            <person name="White J."/>
            <person name="Yandava C."/>
            <person name="Burger G."/>
            <person name="Gray M.W."/>
            <person name="Holland P.W.H."/>
            <person name="King N."/>
            <person name="Lang F.B.F."/>
            <person name="Roger A.J."/>
            <person name="Ruiz-Trillo I."/>
            <person name="Haas B."/>
            <person name="Nusbaum C."/>
            <person name="Birren B."/>
        </authorList>
    </citation>
    <scope>NUCLEOTIDE SEQUENCE [LARGE SCALE GENOMIC DNA]</scope>
    <source>
        <strain evidence="3 4">JP610</strain>
    </source>
</reference>
<name>A0A0L0EZH6_9EUKA</name>
<keyword evidence="4" id="KW-1185">Reference proteome</keyword>
<keyword evidence="1" id="KW-0344">Guanine-nucleotide releasing factor</keyword>
<dbReference type="GeneID" id="25918182"/>
<feature type="non-terminal residue" evidence="3">
    <location>
        <position position="53"/>
    </location>
</feature>
<feature type="domain" description="Ras-GEF" evidence="2">
    <location>
        <begin position="1"/>
        <end position="53"/>
    </location>
</feature>
<accession>A0A0L0EZH6</accession>
<dbReference type="Gene3D" id="1.10.840.10">
    <property type="entry name" value="Ras guanine-nucleotide exchange factors catalytic domain"/>
    <property type="match status" value="1"/>
</dbReference>
<proteinExistence type="predicted"/>
<dbReference type="EMBL" id="KQ253240">
    <property type="protein sequence ID" value="KNC69806.1"/>
    <property type="molecule type" value="Genomic_DNA"/>
</dbReference>
<dbReference type="InterPro" id="IPR001895">
    <property type="entry name" value="RASGEF_cat_dom"/>
</dbReference>
<evidence type="ECO:0000259" key="2">
    <source>
        <dbReference type="PROSITE" id="PS50009"/>
    </source>
</evidence>
<gene>
    <name evidence="3" type="ORF">SARC_17678</name>
</gene>
<dbReference type="InterPro" id="IPR023578">
    <property type="entry name" value="Ras_GEF_dom_sf"/>
</dbReference>
<evidence type="ECO:0000256" key="1">
    <source>
        <dbReference type="PROSITE-ProRule" id="PRU00168"/>
    </source>
</evidence>
<dbReference type="Pfam" id="PF00617">
    <property type="entry name" value="RasGEF"/>
    <property type="match status" value="1"/>
</dbReference>
<organism evidence="3 4">
    <name type="scientific">Sphaeroforma arctica JP610</name>
    <dbReference type="NCBI Taxonomy" id="667725"/>
    <lineage>
        <taxon>Eukaryota</taxon>
        <taxon>Ichthyosporea</taxon>
        <taxon>Ichthyophonida</taxon>
        <taxon>Sphaeroforma</taxon>
    </lineage>
</organism>
<dbReference type="InterPro" id="IPR036964">
    <property type="entry name" value="RASGEF_cat_dom_sf"/>
</dbReference>
<evidence type="ECO:0000313" key="3">
    <source>
        <dbReference type="EMBL" id="KNC69806.1"/>
    </source>
</evidence>
<sequence>MAFIDQFNRVTALIINDIQSNRNIQRRAKAVEYWISCADRSYDMRSFNSAKAI</sequence>
<dbReference type="SUPFAM" id="SSF48366">
    <property type="entry name" value="Ras GEF"/>
    <property type="match status" value="1"/>
</dbReference>
<dbReference type="AlphaFoldDB" id="A0A0L0EZH6"/>